<dbReference type="SUPFAM" id="SSF52922">
    <property type="entry name" value="TK C-terminal domain-like"/>
    <property type="match status" value="1"/>
</dbReference>
<feature type="binding site" evidence="10">
    <location>
        <begin position="113"/>
        <end position="115"/>
    </location>
    <ligand>
        <name>thiamine diphosphate</name>
        <dbReference type="ChEBI" id="CHEBI:58937"/>
    </ligand>
</feature>
<gene>
    <name evidence="10 12" type="primary">dxs</name>
    <name evidence="12" type="ORF">KHA93_08105</name>
</gene>
<dbReference type="GO" id="GO:0016114">
    <property type="term" value="P:terpenoid biosynthetic process"/>
    <property type="evidence" value="ECO:0007669"/>
    <property type="project" value="UniProtKB-UniRule"/>
</dbReference>
<dbReference type="EMBL" id="JAGYPJ010000001">
    <property type="protein sequence ID" value="MBS4199616.1"/>
    <property type="molecule type" value="Genomic_DNA"/>
</dbReference>
<dbReference type="Pfam" id="PF13292">
    <property type="entry name" value="DXP_synthase_N"/>
    <property type="match status" value="1"/>
</dbReference>
<evidence type="ECO:0000256" key="5">
    <source>
        <dbReference type="ARBA" id="ARBA00022723"/>
    </source>
</evidence>
<feature type="binding site" evidence="10">
    <location>
        <position position="367"/>
    </location>
    <ligand>
        <name>thiamine diphosphate</name>
        <dbReference type="ChEBI" id="CHEBI:58937"/>
    </ligand>
</feature>
<evidence type="ECO:0000256" key="4">
    <source>
        <dbReference type="ARBA" id="ARBA00022679"/>
    </source>
</evidence>
<comment type="cofactor">
    <cofactor evidence="10">
        <name>thiamine diphosphate</name>
        <dbReference type="ChEBI" id="CHEBI:58937"/>
    </cofactor>
    <text evidence="10">Binds 1 thiamine pyrophosphate per subunit.</text>
</comment>
<comment type="similarity">
    <text evidence="2 10">Belongs to the transketolase family. DXPS subfamily.</text>
</comment>
<keyword evidence="5 10" id="KW-0479">Metal-binding</keyword>
<dbReference type="GO" id="GO:0009228">
    <property type="term" value="P:thiamine biosynthetic process"/>
    <property type="evidence" value="ECO:0007669"/>
    <property type="project" value="UniProtKB-UniRule"/>
</dbReference>
<evidence type="ECO:0000256" key="8">
    <source>
        <dbReference type="ARBA" id="ARBA00023052"/>
    </source>
</evidence>
<keyword evidence="8 10" id="KW-0786">Thiamine pyrophosphate</keyword>
<dbReference type="GO" id="GO:0030976">
    <property type="term" value="F:thiamine pyrophosphate binding"/>
    <property type="evidence" value="ECO:0007669"/>
    <property type="project" value="UniProtKB-UniRule"/>
</dbReference>
<dbReference type="GO" id="GO:0008661">
    <property type="term" value="F:1-deoxy-D-xylulose-5-phosphate synthase activity"/>
    <property type="evidence" value="ECO:0007669"/>
    <property type="project" value="UniProtKB-UniRule"/>
</dbReference>
<dbReference type="Proteomes" id="UP000682713">
    <property type="component" value="Unassembled WGS sequence"/>
</dbReference>
<evidence type="ECO:0000313" key="12">
    <source>
        <dbReference type="EMBL" id="MBS4199616.1"/>
    </source>
</evidence>
<dbReference type="SUPFAM" id="SSF52518">
    <property type="entry name" value="Thiamin diphosphate-binding fold (THDP-binding)"/>
    <property type="match status" value="2"/>
</dbReference>
<proteinExistence type="inferred from homology"/>
<dbReference type="Pfam" id="PF02779">
    <property type="entry name" value="Transket_pyr"/>
    <property type="match status" value="1"/>
</dbReference>
<evidence type="ECO:0000256" key="3">
    <source>
        <dbReference type="ARBA" id="ARBA00011738"/>
    </source>
</evidence>
<feature type="binding site" evidence="10">
    <location>
        <position position="72"/>
    </location>
    <ligand>
        <name>thiamine diphosphate</name>
        <dbReference type="ChEBI" id="CHEBI:58937"/>
    </ligand>
</feature>
<dbReference type="RefSeq" id="WP_213110282.1">
    <property type="nucleotide sequence ID" value="NZ_JAGYPJ010000001.1"/>
</dbReference>
<dbReference type="Pfam" id="PF02780">
    <property type="entry name" value="Transketolase_C"/>
    <property type="match status" value="1"/>
</dbReference>
<protein>
    <recommendedName>
        <fullName evidence="10">1-deoxy-D-xylulose-5-phosphate synthase</fullName>
        <ecNumber evidence="10">2.2.1.7</ecNumber>
    </recommendedName>
    <alternativeName>
        <fullName evidence="10">1-deoxyxylulose-5-phosphate synthase</fullName>
        <shortName evidence="10">DXP synthase</shortName>
        <shortName evidence="10">DXPS</shortName>
    </alternativeName>
</protein>
<dbReference type="CDD" id="cd02007">
    <property type="entry name" value="TPP_DXS"/>
    <property type="match status" value="1"/>
</dbReference>
<evidence type="ECO:0000256" key="6">
    <source>
        <dbReference type="ARBA" id="ARBA00022842"/>
    </source>
</evidence>
<sequence length="630" mass="69617">MDLLSIKDPSFLKKMNNAELEELSSEIRKFLIEKLSKTGGHIGPNLGVVELTLALHKCFSSPQDKILWDVGHQSYVHKILTGRAAQFDSLRQYKGLCGFPKMSESIHDVWETGHSSTSLSAAMGMAISRDIKGESNFVIPVIGDGALTGGMALEALNHIGDSQKNITVILNDNEMSIAPNVGALHNVLSKLRTAGKYKWAKDELEYLLKKIPAVGGKLASTAEKVKDSLKYLLTSGVFFEEMGFTYFGPIDGHNFNDLFENFQYAKKTDGPVLLHVITKKGKGYSPAEDDRIGTWHGIGQYKIETGDIIKSVNSAPSWSSLVSETVRKLARKDKRIVAVTPAMPVGSKLEKFAEEFPDRFFDVGIAEQHAATMAAGLATQKMKPFLAIYSTFLQRAYDQVLHDICRQNLNVFIGVDRAGLVGADGETHQGVFDISFLRHLPNMVLMMPKDENEGQHMVYTALKYDDGPISLRFPRGNGYGVPMDSELKQIPIGTWEILRKGTDATILTFGTTIPMAMEAALILEKQGVSVQVVNARFIKPLDEAMLYNIFKKGMPVLTIEEAILQGGFGSAILEYAHDQGFHNAMIERVGIPDKFIEHGNVNELLNEIGMTTDKIALKLHSMLPEKKKRA</sequence>
<dbReference type="NCBIfam" id="NF003933">
    <property type="entry name" value="PRK05444.2-2"/>
    <property type="match status" value="1"/>
</dbReference>
<comment type="cofactor">
    <cofactor evidence="10">
        <name>Mg(2+)</name>
        <dbReference type="ChEBI" id="CHEBI:18420"/>
    </cofactor>
    <text evidence="10">Binds 1 Mg(2+) ion per subunit.</text>
</comment>
<dbReference type="PANTHER" id="PTHR43322">
    <property type="entry name" value="1-D-DEOXYXYLULOSE 5-PHOSPHATE SYNTHASE-RELATED"/>
    <property type="match status" value="1"/>
</dbReference>
<dbReference type="FunFam" id="3.40.50.920:FF:000002">
    <property type="entry name" value="1-deoxy-D-xylulose-5-phosphate synthase"/>
    <property type="match status" value="1"/>
</dbReference>
<evidence type="ECO:0000313" key="13">
    <source>
        <dbReference type="Proteomes" id="UP000682713"/>
    </source>
</evidence>
<dbReference type="Gene3D" id="3.40.50.970">
    <property type="match status" value="2"/>
</dbReference>
<name>A0A942TK23_9BACI</name>
<dbReference type="SMART" id="SM00861">
    <property type="entry name" value="Transket_pyr"/>
    <property type="match status" value="1"/>
</dbReference>
<comment type="function">
    <text evidence="10">Catalyzes the acyloin condensation reaction between C atoms 2 and 3 of pyruvate and glyceraldehyde 3-phosphate to yield 1-deoxy-D-xylulose-5-phosphate (DXP).</text>
</comment>
<dbReference type="InterPro" id="IPR005475">
    <property type="entry name" value="Transketolase-like_Pyr-bd"/>
</dbReference>
<comment type="catalytic activity">
    <reaction evidence="10">
        <text>D-glyceraldehyde 3-phosphate + pyruvate + H(+) = 1-deoxy-D-xylulose 5-phosphate + CO2</text>
        <dbReference type="Rhea" id="RHEA:12605"/>
        <dbReference type="ChEBI" id="CHEBI:15361"/>
        <dbReference type="ChEBI" id="CHEBI:15378"/>
        <dbReference type="ChEBI" id="CHEBI:16526"/>
        <dbReference type="ChEBI" id="CHEBI:57792"/>
        <dbReference type="ChEBI" id="CHEBI:59776"/>
        <dbReference type="EC" id="2.2.1.7"/>
    </reaction>
</comment>
<dbReference type="NCBIfam" id="TIGR00204">
    <property type="entry name" value="dxs"/>
    <property type="match status" value="1"/>
</dbReference>
<dbReference type="EC" id="2.2.1.7" evidence="10"/>
<keyword evidence="4 10" id="KW-0808">Transferase</keyword>
<feature type="binding site" evidence="10">
    <location>
        <position position="284"/>
    </location>
    <ligand>
        <name>thiamine diphosphate</name>
        <dbReference type="ChEBI" id="CHEBI:58937"/>
    </ligand>
</feature>
<comment type="subunit">
    <text evidence="3 10">Homodimer.</text>
</comment>
<feature type="binding site" evidence="10">
    <location>
        <position position="144"/>
    </location>
    <ligand>
        <name>Mg(2+)</name>
        <dbReference type="ChEBI" id="CHEBI:18420"/>
    </ligand>
</feature>
<feature type="binding site" evidence="10">
    <location>
        <position position="173"/>
    </location>
    <ligand>
        <name>thiamine diphosphate</name>
        <dbReference type="ChEBI" id="CHEBI:58937"/>
    </ligand>
</feature>
<keyword evidence="9 10" id="KW-0414">Isoprene biosynthesis</keyword>
<dbReference type="InterPro" id="IPR033248">
    <property type="entry name" value="Transketolase_C"/>
</dbReference>
<feature type="binding site" evidence="10">
    <location>
        <begin position="145"/>
        <end position="146"/>
    </location>
    <ligand>
        <name>thiamine diphosphate</name>
        <dbReference type="ChEBI" id="CHEBI:58937"/>
    </ligand>
</feature>
<dbReference type="GO" id="GO:0005829">
    <property type="term" value="C:cytosol"/>
    <property type="evidence" value="ECO:0007669"/>
    <property type="project" value="TreeGrafter"/>
</dbReference>
<evidence type="ECO:0000259" key="11">
    <source>
        <dbReference type="SMART" id="SM00861"/>
    </source>
</evidence>
<dbReference type="InterPro" id="IPR020826">
    <property type="entry name" value="Transketolase_BS"/>
</dbReference>
<evidence type="ECO:0000256" key="1">
    <source>
        <dbReference type="ARBA" id="ARBA00004980"/>
    </source>
</evidence>
<evidence type="ECO:0000256" key="9">
    <source>
        <dbReference type="ARBA" id="ARBA00023229"/>
    </source>
</evidence>
<accession>A0A942TK23</accession>
<dbReference type="InterPro" id="IPR049557">
    <property type="entry name" value="Transketolase_CS"/>
</dbReference>
<comment type="caution">
    <text evidence="12">The sequence shown here is derived from an EMBL/GenBank/DDBJ whole genome shotgun (WGS) entry which is preliminary data.</text>
</comment>
<evidence type="ECO:0000256" key="10">
    <source>
        <dbReference type="HAMAP-Rule" id="MF_00315"/>
    </source>
</evidence>
<keyword evidence="13" id="KW-1185">Reference proteome</keyword>
<keyword evidence="6 10" id="KW-0460">Magnesium</keyword>
<dbReference type="PROSITE" id="PS00801">
    <property type="entry name" value="TRANSKETOLASE_1"/>
    <property type="match status" value="1"/>
</dbReference>
<dbReference type="AlphaFoldDB" id="A0A942TK23"/>
<feature type="domain" description="Transketolase-like pyrimidine-binding" evidence="11">
    <location>
        <begin position="316"/>
        <end position="481"/>
    </location>
</feature>
<evidence type="ECO:0000256" key="7">
    <source>
        <dbReference type="ARBA" id="ARBA00022977"/>
    </source>
</evidence>
<dbReference type="GO" id="GO:0000287">
    <property type="term" value="F:magnesium ion binding"/>
    <property type="evidence" value="ECO:0007669"/>
    <property type="project" value="UniProtKB-UniRule"/>
</dbReference>
<dbReference type="PANTHER" id="PTHR43322:SF5">
    <property type="entry name" value="1-DEOXY-D-XYLULOSE-5-PHOSPHATE SYNTHASE, CHLOROPLASTIC"/>
    <property type="match status" value="1"/>
</dbReference>
<evidence type="ECO:0000256" key="2">
    <source>
        <dbReference type="ARBA" id="ARBA00011081"/>
    </source>
</evidence>
<organism evidence="12 13">
    <name type="scientific">Lederbergia citrisecunda</name>
    <dbReference type="NCBI Taxonomy" id="2833583"/>
    <lineage>
        <taxon>Bacteria</taxon>
        <taxon>Bacillati</taxon>
        <taxon>Bacillota</taxon>
        <taxon>Bacilli</taxon>
        <taxon>Bacillales</taxon>
        <taxon>Bacillaceae</taxon>
        <taxon>Lederbergia</taxon>
    </lineage>
</organism>
<dbReference type="InterPro" id="IPR029061">
    <property type="entry name" value="THDP-binding"/>
</dbReference>
<dbReference type="GO" id="GO:0019288">
    <property type="term" value="P:isopentenyl diphosphate biosynthetic process, methylerythritol 4-phosphate pathway"/>
    <property type="evidence" value="ECO:0007669"/>
    <property type="project" value="TreeGrafter"/>
</dbReference>
<dbReference type="PROSITE" id="PS00802">
    <property type="entry name" value="TRANSKETOLASE_2"/>
    <property type="match status" value="1"/>
</dbReference>
<feature type="binding site" evidence="10">
    <location>
        <position position="173"/>
    </location>
    <ligand>
        <name>Mg(2+)</name>
        <dbReference type="ChEBI" id="CHEBI:18420"/>
    </ligand>
</feature>
<dbReference type="Gene3D" id="3.40.50.920">
    <property type="match status" value="1"/>
</dbReference>
<comment type="pathway">
    <text evidence="1 10">Metabolic intermediate biosynthesis; 1-deoxy-D-xylulose 5-phosphate biosynthesis; 1-deoxy-D-xylulose 5-phosphate from D-glyceraldehyde 3-phosphate and pyruvate: step 1/1.</text>
</comment>
<reference evidence="12 13" key="1">
    <citation type="submission" date="2021-05" db="EMBL/GenBank/DDBJ databases">
        <title>Novel Bacillus species.</title>
        <authorList>
            <person name="Liu G."/>
        </authorList>
    </citation>
    <scope>NUCLEOTIDE SEQUENCE [LARGE SCALE GENOMIC DNA]</scope>
    <source>
        <strain evidence="12 13">FJAT-49732</strain>
    </source>
</reference>
<dbReference type="InterPro" id="IPR009014">
    <property type="entry name" value="Transketo_C/PFOR_II"/>
</dbReference>
<dbReference type="InterPro" id="IPR005477">
    <property type="entry name" value="Dxylulose-5-P_synthase"/>
</dbReference>
<dbReference type="HAMAP" id="MF_00315">
    <property type="entry name" value="DXP_synth"/>
    <property type="match status" value="1"/>
</dbReference>
<keyword evidence="7 10" id="KW-0784">Thiamine biosynthesis</keyword>
<dbReference type="FunFam" id="3.40.50.970:FF:000030">
    <property type="entry name" value="1-deoxy-D-xylulose-5-phosphate synthase"/>
    <property type="match status" value="1"/>
</dbReference>
<dbReference type="CDD" id="cd07033">
    <property type="entry name" value="TPP_PYR_DXS_TK_like"/>
    <property type="match status" value="1"/>
</dbReference>